<accession>A0A848KB40</accession>
<evidence type="ECO:0000313" key="1">
    <source>
        <dbReference type="EMBL" id="NMN96083.1"/>
    </source>
</evidence>
<sequence>MSIRRASRGSWQSAVVTTIALGWAKLWRANIVFDEDHNMYVCSGMRGGFGRGGTTFGGAYLTEKNFGERILRHESVHADQWARYGLTFMARYLFEEARHPRARNKFEIEAGLEDGNYA</sequence>
<organism evidence="1 2">
    <name type="scientific">Antrihabitans stalactiti</name>
    <dbReference type="NCBI Taxonomy" id="2584121"/>
    <lineage>
        <taxon>Bacteria</taxon>
        <taxon>Bacillati</taxon>
        <taxon>Actinomycetota</taxon>
        <taxon>Actinomycetes</taxon>
        <taxon>Mycobacteriales</taxon>
        <taxon>Nocardiaceae</taxon>
        <taxon>Antrihabitans</taxon>
    </lineage>
</organism>
<dbReference type="Proteomes" id="UP000535543">
    <property type="component" value="Unassembled WGS sequence"/>
</dbReference>
<evidence type="ECO:0008006" key="3">
    <source>
        <dbReference type="Google" id="ProtNLM"/>
    </source>
</evidence>
<keyword evidence="2" id="KW-1185">Reference proteome</keyword>
<comment type="caution">
    <text evidence="1">The sequence shown here is derived from an EMBL/GenBank/DDBJ whole genome shotgun (WGS) entry which is preliminary data.</text>
</comment>
<protein>
    <recommendedName>
        <fullName evidence="3">Fe-S oxidoreductase</fullName>
    </recommendedName>
</protein>
<reference evidence="1 2" key="2">
    <citation type="submission" date="2020-06" db="EMBL/GenBank/DDBJ databases">
        <title>Antribacter stalactiti gen. nov., sp. nov., a new member of the family Nacardiaceae isolated from a cave.</title>
        <authorList>
            <person name="Kim I.S."/>
        </authorList>
    </citation>
    <scope>NUCLEOTIDE SEQUENCE [LARGE SCALE GENOMIC DNA]</scope>
    <source>
        <strain evidence="1 2">YC2-7</strain>
    </source>
</reference>
<dbReference type="RefSeq" id="WP_169587623.1">
    <property type="nucleotide sequence ID" value="NZ_VCQU01000004.1"/>
</dbReference>
<name>A0A848KB40_9NOCA</name>
<reference evidence="1 2" key="1">
    <citation type="submission" date="2019-05" db="EMBL/GenBank/DDBJ databases">
        <authorList>
            <person name="Lee S.D."/>
        </authorList>
    </citation>
    <scope>NUCLEOTIDE SEQUENCE [LARGE SCALE GENOMIC DNA]</scope>
    <source>
        <strain evidence="1 2">YC2-7</strain>
    </source>
</reference>
<proteinExistence type="predicted"/>
<dbReference type="EMBL" id="VCQU01000004">
    <property type="protein sequence ID" value="NMN96083.1"/>
    <property type="molecule type" value="Genomic_DNA"/>
</dbReference>
<evidence type="ECO:0000313" key="2">
    <source>
        <dbReference type="Proteomes" id="UP000535543"/>
    </source>
</evidence>
<gene>
    <name evidence="1" type="ORF">FGL95_13675</name>
</gene>
<dbReference type="AlphaFoldDB" id="A0A848KB40"/>